<feature type="region of interest" description="Disordered" evidence="1">
    <location>
        <begin position="220"/>
        <end position="256"/>
    </location>
</feature>
<proteinExistence type="predicted"/>
<reference evidence="2 3" key="1">
    <citation type="journal article" date="2012" name="Science">
        <title>The Paleozoic origin of enzymatic lignin decomposition reconstructed from 31 fungal genomes.</title>
        <authorList>
            <person name="Floudas D."/>
            <person name="Binder M."/>
            <person name="Riley R."/>
            <person name="Barry K."/>
            <person name="Blanchette R.A."/>
            <person name="Henrissat B."/>
            <person name="Martinez A.T."/>
            <person name="Otillar R."/>
            <person name="Spatafora J.W."/>
            <person name="Yadav J.S."/>
            <person name="Aerts A."/>
            <person name="Benoit I."/>
            <person name="Boyd A."/>
            <person name="Carlson A."/>
            <person name="Copeland A."/>
            <person name="Coutinho P.M."/>
            <person name="de Vries R.P."/>
            <person name="Ferreira P."/>
            <person name="Findley K."/>
            <person name="Foster B."/>
            <person name="Gaskell J."/>
            <person name="Glotzer D."/>
            <person name="Gorecki P."/>
            <person name="Heitman J."/>
            <person name="Hesse C."/>
            <person name="Hori C."/>
            <person name="Igarashi K."/>
            <person name="Jurgens J.A."/>
            <person name="Kallen N."/>
            <person name="Kersten P."/>
            <person name="Kohler A."/>
            <person name="Kuees U."/>
            <person name="Kumar T.K.A."/>
            <person name="Kuo A."/>
            <person name="LaButti K."/>
            <person name="Larrondo L.F."/>
            <person name="Lindquist E."/>
            <person name="Ling A."/>
            <person name="Lombard V."/>
            <person name="Lucas S."/>
            <person name="Lundell T."/>
            <person name="Martin R."/>
            <person name="McLaughlin D.J."/>
            <person name="Morgenstern I."/>
            <person name="Morin E."/>
            <person name="Murat C."/>
            <person name="Nagy L.G."/>
            <person name="Nolan M."/>
            <person name="Ohm R.A."/>
            <person name="Patyshakuliyeva A."/>
            <person name="Rokas A."/>
            <person name="Ruiz-Duenas F.J."/>
            <person name="Sabat G."/>
            <person name="Salamov A."/>
            <person name="Samejima M."/>
            <person name="Schmutz J."/>
            <person name="Slot J.C."/>
            <person name="St John F."/>
            <person name="Stenlid J."/>
            <person name="Sun H."/>
            <person name="Sun S."/>
            <person name="Syed K."/>
            <person name="Tsang A."/>
            <person name="Wiebenga A."/>
            <person name="Young D."/>
            <person name="Pisabarro A."/>
            <person name="Eastwood D.C."/>
            <person name="Martin F."/>
            <person name="Cullen D."/>
            <person name="Grigoriev I.V."/>
            <person name="Hibbett D.S."/>
        </authorList>
    </citation>
    <scope>NUCLEOTIDE SEQUENCE [LARGE SCALE GENOMIC DNA]</scope>
    <source>
        <strain evidence="2 3">LYAD-421 SS1</strain>
    </source>
</reference>
<dbReference type="OrthoDB" id="2753848at2759"/>
<name>R7T0X6_DICSQ</name>
<feature type="region of interest" description="Disordered" evidence="1">
    <location>
        <begin position="337"/>
        <end position="400"/>
    </location>
</feature>
<dbReference type="Proteomes" id="UP000053319">
    <property type="component" value="Unassembled WGS sequence"/>
</dbReference>
<dbReference type="AlphaFoldDB" id="R7T0X6"/>
<feature type="compositionally biased region" description="Basic and acidic residues" evidence="1">
    <location>
        <begin position="533"/>
        <end position="547"/>
    </location>
</feature>
<feature type="compositionally biased region" description="Basic residues" evidence="1">
    <location>
        <begin position="566"/>
        <end position="575"/>
    </location>
</feature>
<evidence type="ECO:0000313" key="3">
    <source>
        <dbReference type="Proteomes" id="UP000053319"/>
    </source>
</evidence>
<dbReference type="HOGENOM" id="CLU_474079_0_0_1"/>
<feature type="region of interest" description="Disordered" evidence="1">
    <location>
        <begin position="509"/>
        <end position="575"/>
    </location>
</feature>
<gene>
    <name evidence="2" type="ORF">DICSQDRAFT_126793</name>
</gene>
<protein>
    <submittedName>
        <fullName evidence="2">Uncharacterized protein</fullName>
    </submittedName>
</protein>
<evidence type="ECO:0000256" key="1">
    <source>
        <dbReference type="SAM" id="MobiDB-lite"/>
    </source>
</evidence>
<sequence>MPPTMPSSTKPTIQPPASFPMELHQMITEDGRFVDIPVDLLRYPPPKPTEFLYFQQFYEDASTLRQDLDRCKTVEDAIDLLATELESMHALMSGYVKCLVSVTQQFDKKYADVIERQENLKGDFAFNKNLVLHEMQLLGRLKRGYALLKEKVDLKVRNCSGLTKLPIVKEVPPRRTHPPMTPEEQVIQKQRSSEWSTVQFNTARVSNAARLGREKDMVDELARPSLRHSDSAASEKGKGTDRADRPEREDSNKPLEPRVIVKVNKLAEGLEVMGETFARVQMKTEREFEYLRFRSAEAAQNAAEFWSLYEQTKTVTYGVGWDIKELGRIHTAYTNWAERPEPGSSTTGDTDISGSSAAANGSSSSDPAQNASSSSPSDTSSAMPANGHVSQPSKAVPVPLDSKPFTTPVLPSGAYAVCITMEHAKPLDELTREEAIAALASLPQQLTFVPYETIQTLETEKELEALSQEQKKLDESIESWGTQIPKELGIDAVVNGEVPITMVPNKRTEVYEESGPSGAGKAAKAVESTSSKGKGEETSLKRAREPEAVEVQNGTGVDAHAEKPAAKKPRRARKA</sequence>
<feature type="compositionally biased region" description="Low complexity" evidence="1">
    <location>
        <begin position="343"/>
        <end position="385"/>
    </location>
</feature>
<dbReference type="RefSeq" id="XP_007365339.1">
    <property type="nucleotide sequence ID" value="XM_007365277.1"/>
</dbReference>
<dbReference type="GeneID" id="18834349"/>
<accession>R7T0X6</accession>
<dbReference type="KEGG" id="dsq:DICSQDRAFT_126793"/>
<dbReference type="EMBL" id="JH719407">
    <property type="protein sequence ID" value="EJF62084.1"/>
    <property type="molecule type" value="Genomic_DNA"/>
</dbReference>
<organism evidence="2 3">
    <name type="scientific">Dichomitus squalens (strain LYAD-421)</name>
    <name type="common">Western red white-rot fungus</name>
    <dbReference type="NCBI Taxonomy" id="732165"/>
    <lineage>
        <taxon>Eukaryota</taxon>
        <taxon>Fungi</taxon>
        <taxon>Dikarya</taxon>
        <taxon>Basidiomycota</taxon>
        <taxon>Agaricomycotina</taxon>
        <taxon>Agaricomycetes</taxon>
        <taxon>Polyporales</taxon>
        <taxon>Polyporaceae</taxon>
        <taxon>Dichomitus</taxon>
    </lineage>
</organism>
<feature type="region of interest" description="Disordered" evidence="1">
    <location>
        <begin position="171"/>
        <end position="193"/>
    </location>
</feature>
<evidence type="ECO:0000313" key="2">
    <source>
        <dbReference type="EMBL" id="EJF62084.1"/>
    </source>
</evidence>